<accession>A0ACC5MNM6</accession>
<name>A0ACC5MNM6_9PSED</name>
<dbReference type="Proteomes" id="UP000589818">
    <property type="component" value="Unassembled WGS sequence"/>
</dbReference>
<protein>
    <submittedName>
        <fullName evidence="1">Uncharacterized protein</fullName>
    </submittedName>
</protein>
<gene>
    <name evidence="1" type="ORF">FHR69_006015</name>
</gene>
<evidence type="ECO:0000313" key="2">
    <source>
        <dbReference type="Proteomes" id="UP000589818"/>
    </source>
</evidence>
<reference evidence="1" key="1">
    <citation type="submission" date="2020-08" db="EMBL/GenBank/DDBJ databases">
        <title>Plant associated metagenomes--Microbial community diversity and host control of community assembly across model and emerging plant ecological genomics systems.</title>
        <authorList>
            <person name="Dangl J."/>
        </authorList>
    </citation>
    <scope>NUCLEOTIDE SEQUENCE</scope>
    <source>
        <strain evidence="1">KD5</strain>
    </source>
</reference>
<dbReference type="EMBL" id="JACHVR010000010">
    <property type="protein sequence ID" value="MBB2889996.1"/>
    <property type="molecule type" value="Genomic_DNA"/>
</dbReference>
<proteinExistence type="predicted"/>
<sequence length="68" mass="7696">METPKGARLVWWTRWNAGAKTLLYRRLLSKKAANVIFMFKNSNLDVCVNRCVSAAVAKSLQLEAKKKA</sequence>
<organism evidence="1 2">
    <name type="scientific">Pseudomonas umsongensis</name>
    <dbReference type="NCBI Taxonomy" id="198618"/>
    <lineage>
        <taxon>Bacteria</taxon>
        <taxon>Pseudomonadati</taxon>
        <taxon>Pseudomonadota</taxon>
        <taxon>Gammaproteobacteria</taxon>
        <taxon>Pseudomonadales</taxon>
        <taxon>Pseudomonadaceae</taxon>
        <taxon>Pseudomonas</taxon>
    </lineage>
</organism>
<comment type="caution">
    <text evidence="1">The sequence shown here is derived from an EMBL/GenBank/DDBJ whole genome shotgun (WGS) entry which is preliminary data.</text>
</comment>
<evidence type="ECO:0000313" key="1">
    <source>
        <dbReference type="EMBL" id="MBB2889996.1"/>
    </source>
</evidence>
<keyword evidence="2" id="KW-1185">Reference proteome</keyword>